<keyword evidence="2" id="KW-0238">DNA-binding</keyword>
<sequence>MSLSFEERKKIIIDSLENEEKVQVRALAGALEVSDETIRRDLDRLEKDGLLRKVYGGAVKSRFNAWELPFDQKTAINEKEKKDICKAAASFVKDDDIIIIGNGTTPLEIVRYIKDKNNITIITPSLPVMLLAMEIFNGRLIFIGGELEKNQKYTSGPLSEGMLQYLKANKAFIAAGGISISNGITDYDLNGSSISRKMMERSEDVFILADHTKFGRTTFAYMCSISEASMVISDKNCSIEWKNTLAKNNVELFIADDNK</sequence>
<dbReference type="Proteomes" id="UP000622860">
    <property type="component" value="Unassembled WGS sequence"/>
</dbReference>
<dbReference type="PROSITE" id="PS00894">
    <property type="entry name" value="HTH_DEOR_1"/>
    <property type="match status" value="1"/>
</dbReference>
<reference evidence="5" key="1">
    <citation type="journal article" date="2014" name="Int. J. Syst. Evol. Microbiol.">
        <title>Complete genome sequence of Corynebacterium casei LMG S-19264T (=DSM 44701T), isolated from a smear-ripened cheese.</title>
        <authorList>
            <consortium name="US DOE Joint Genome Institute (JGI-PGF)"/>
            <person name="Walter F."/>
            <person name="Albersmeier A."/>
            <person name="Kalinowski J."/>
            <person name="Ruckert C."/>
        </authorList>
    </citation>
    <scope>NUCLEOTIDE SEQUENCE</scope>
    <source>
        <strain evidence="5">CGMCC 1.12754</strain>
    </source>
</reference>
<feature type="domain" description="HTH deoR-type" evidence="4">
    <location>
        <begin position="5"/>
        <end position="60"/>
    </location>
</feature>
<dbReference type="GO" id="GO:0003677">
    <property type="term" value="F:DNA binding"/>
    <property type="evidence" value="ECO:0007669"/>
    <property type="project" value="UniProtKB-KW"/>
</dbReference>
<evidence type="ECO:0000256" key="3">
    <source>
        <dbReference type="ARBA" id="ARBA00023163"/>
    </source>
</evidence>
<evidence type="ECO:0000256" key="2">
    <source>
        <dbReference type="ARBA" id="ARBA00023125"/>
    </source>
</evidence>
<dbReference type="Pfam" id="PF00455">
    <property type="entry name" value="DeoRC"/>
    <property type="match status" value="1"/>
</dbReference>
<dbReference type="InterPro" id="IPR018356">
    <property type="entry name" value="Tscrpt_reg_HTH_DeoR_CS"/>
</dbReference>
<keyword evidence="1" id="KW-0805">Transcription regulation</keyword>
<dbReference type="AlphaFoldDB" id="A0A917HIT9"/>
<dbReference type="Pfam" id="PF08220">
    <property type="entry name" value="HTH_DeoR"/>
    <property type="match status" value="1"/>
</dbReference>
<dbReference type="Gene3D" id="1.10.10.10">
    <property type="entry name" value="Winged helix-like DNA-binding domain superfamily/Winged helix DNA-binding domain"/>
    <property type="match status" value="1"/>
</dbReference>
<dbReference type="SMART" id="SM00420">
    <property type="entry name" value="HTH_DEOR"/>
    <property type="match status" value="1"/>
</dbReference>
<dbReference type="RefSeq" id="WP_188455877.1">
    <property type="nucleotide sequence ID" value="NZ_BMFR01000011.1"/>
</dbReference>
<dbReference type="InterPro" id="IPR037171">
    <property type="entry name" value="NagB/RpiA_transferase-like"/>
</dbReference>
<dbReference type="InterPro" id="IPR014036">
    <property type="entry name" value="DeoR-like_C"/>
</dbReference>
<dbReference type="PANTHER" id="PTHR30363">
    <property type="entry name" value="HTH-TYPE TRANSCRIPTIONAL REGULATOR SRLR-RELATED"/>
    <property type="match status" value="1"/>
</dbReference>
<dbReference type="EMBL" id="BMFR01000011">
    <property type="protein sequence ID" value="GGG80013.1"/>
    <property type="molecule type" value="Genomic_DNA"/>
</dbReference>
<organism evidence="5 6">
    <name type="scientific">Virgibacillus oceani</name>
    <dbReference type="NCBI Taxonomy" id="1479511"/>
    <lineage>
        <taxon>Bacteria</taxon>
        <taxon>Bacillati</taxon>
        <taxon>Bacillota</taxon>
        <taxon>Bacilli</taxon>
        <taxon>Bacillales</taxon>
        <taxon>Bacillaceae</taxon>
        <taxon>Virgibacillus</taxon>
    </lineage>
</organism>
<protein>
    <submittedName>
        <fullName evidence="5">DeoR family transcriptional regulator</fullName>
    </submittedName>
</protein>
<proteinExistence type="predicted"/>
<dbReference type="InterPro" id="IPR036390">
    <property type="entry name" value="WH_DNA-bd_sf"/>
</dbReference>
<comment type="caution">
    <text evidence="5">The sequence shown here is derived from an EMBL/GenBank/DDBJ whole genome shotgun (WGS) entry which is preliminary data.</text>
</comment>
<evidence type="ECO:0000259" key="4">
    <source>
        <dbReference type="PROSITE" id="PS51000"/>
    </source>
</evidence>
<dbReference type="SUPFAM" id="SSF46785">
    <property type="entry name" value="Winged helix' DNA-binding domain"/>
    <property type="match status" value="1"/>
</dbReference>
<dbReference type="PANTHER" id="PTHR30363:SF44">
    <property type="entry name" value="AGA OPERON TRANSCRIPTIONAL REPRESSOR-RELATED"/>
    <property type="match status" value="1"/>
</dbReference>
<dbReference type="Gene3D" id="3.40.50.1360">
    <property type="match status" value="1"/>
</dbReference>
<evidence type="ECO:0000313" key="6">
    <source>
        <dbReference type="Proteomes" id="UP000622860"/>
    </source>
</evidence>
<keyword evidence="6" id="KW-1185">Reference proteome</keyword>
<dbReference type="InterPro" id="IPR050313">
    <property type="entry name" value="Carb_Metab_HTH_regulators"/>
</dbReference>
<dbReference type="InterPro" id="IPR001034">
    <property type="entry name" value="DeoR_HTH"/>
</dbReference>
<gene>
    <name evidence="5" type="ORF">GCM10011398_26700</name>
</gene>
<dbReference type="InterPro" id="IPR036388">
    <property type="entry name" value="WH-like_DNA-bd_sf"/>
</dbReference>
<evidence type="ECO:0000313" key="5">
    <source>
        <dbReference type="EMBL" id="GGG80013.1"/>
    </source>
</evidence>
<dbReference type="PRINTS" id="PR00037">
    <property type="entry name" value="HTHLACR"/>
</dbReference>
<dbReference type="SMART" id="SM01134">
    <property type="entry name" value="DeoRC"/>
    <property type="match status" value="1"/>
</dbReference>
<reference evidence="5" key="2">
    <citation type="submission" date="2020-09" db="EMBL/GenBank/DDBJ databases">
        <authorList>
            <person name="Sun Q."/>
            <person name="Zhou Y."/>
        </authorList>
    </citation>
    <scope>NUCLEOTIDE SEQUENCE</scope>
    <source>
        <strain evidence="5">CGMCC 1.12754</strain>
    </source>
</reference>
<name>A0A917HIT9_9BACI</name>
<dbReference type="PROSITE" id="PS51000">
    <property type="entry name" value="HTH_DEOR_2"/>
    <property type="match status" value="1"/>
</dbReference>
<accession>A0A917HIT9</accession>
<dbReference type="GO" id="GO:0003700">
    <property type="term" value="F:DNA-binding transcription factor activity"/>
    <property type="evidence" value="ECO:0007669"/>
    <property type="project" value="InterPro"/>
</dbReference>
<evidence type="ECO:0000256" key="1">
    <source>
        <dbReference type="ARBA" id="ARBA00023015"/>
    </source>
</evidence>
<keyword evidence="3" id="KW-0804">Transcription</keyword>
<dbReference type="SUPFAM" id="SSF100950">
    <property type="entry name" value="NagB/RpiA/CoA transferase-like"/>
    <property type="match status" value="1"/>
</dbReference>